<gene>
    <name evidence="1" type="ORF">HMPREF0216_02854</name>
</gene>
<dbReference type="EMBL" id="AMEZ01000092">
    <property type="protein sequence ID" value="EKY23894.1"/>
    <property type="molecule type" value="Genomic_DNA"/>
</dbReference>
<dbReference type="STRING" id="545697.HMPREF0216_02854"/>
<keyword evidence="2" id="KW-1185">Reference proteome</keyword>
<name>L1Q7E6_9CLOT</name>
<reference evidence="1 2" key="1">
    <citation type="submission" date="2012-05" db="EMBL/GenBank/DDBJ databases">
        <authorList>
            <person name="Weinstock G."/>
            <person name="Sodergren E."/>
            <person name="Lobos E.A."/>
            <person name="Fulton L."/>
            <person name="Fulton R."/>
            <person name="Courtney L."/>
            <person name="Fronick C."/>
            <person name="O'Laughlin M."/>
            <person name="Godfrey J."/>
            <person name="Wilson R.M."/>
            <person name="Miner T."/>
            <person name="Farmer C."/>
            <person name="Delehaunty K."/>
            <person name="Cordes M."/>
            <person name="Minx P."/>
            <person name="Tomlinson C."/>
            <person name="Chen J."/>
            <person name="Wollam A."/>
            <person name="Pepin K.H."/>
            <person name="Bhonagiri V."/>
            <person name="Zhang X."/>
            <person name="Suruliraj S."/>
            <person name="Warren W."/>
            <person name="Mitreva M."/>
            <person name="Mardis E.R."/>
            <person name="Wilson R.K."/>
        </authorList>
    </citation>
    <scope>NUCLEOTIDE SEQUENCE [LARGE SCALE GENOMIC DNA]</scope>
    <source>
        <strain evidence="1 2">DSM 1785</strain>
    </source>
</reference>
<evidence type="ECO:0008006" key="3">
    <source>
        <dbReference type="Google" id="ProtNLM"/>
    </source>
</evidence>
<dbReference type="OrthoDB" id="1690493at2"/>
<dbReference type="Proteomes" id="UP000010420">
    <property type="component" value="Unassembled WGS sequence"/>
</dbReference>
<accession>L1Q7E6</accession>
<evidence type="ECO:0000313" key="1">
    <source>
        <dbReference type="EMBL" id="EKY23894.1"/>
    </source>
</evidence>
<dbReference type="AlphaFoldDB" id="L1Q7E6"/>
<dbReference type="PATRIC" id="fig|545697.3.peg.2805"/>
<organism evidence="1 2">
    <name type="scientific">Clostridium celatum DSM 1785</name>
    <dbReference type="NCBI Taxonomy" id="545697"/>
    <lineage>
        <taxon>Bacteria</taxon>
        <taxon>Bacillati</taxon>
        <taxon>Bacillota</taxon>
        <taxon>Clostridia</taxon>
        <taxon>Eubacteriales</taxon>
        <taxon>Clostridiaceae</taxon>
        <taxon>Clostridium</taxon>
    </lineage>
</organism>
<evidence type="ECO:0000313" key="2">
    <source>
        <dbReference type="Proteomes" id="UP000010420"/>
    </source>
</evidence>
<dbReference type="eggNOG" id="ENOG5032TS2">
    <property type="taxonomic scope" value="Bacteria"/>
</dbReference>
<dbReference type="RefSeq" id="WP_005215091.1">
    <property type="nucleotide sequence ID" value="NZ_KB291681.1"/>
</dbReference>
<sequence length="142" mass="16539">MIIKSLRDYISQCPYLYEFNKGINIDYLDNDSTTYSIEEVPCEPIIKQYINGDTKRQYDFIFASRESYGADVFQNIENSGFYEDFSSWIEEESSKGNLPSLEGNRESLEIRVSTTGYAFQTDDNSARYQIQLKLIYFQKGGF</sequence>
<comment type="caution">
    <text evidence="1">The sequence shown here is derived from an EMBL/GenBank/DDBJ whole genome shotgun (WGS) entry which is preliminary data.</text>
</comment>
<protein>
    <recommendedName>
        <fullName evidence="3">Chloramphenicol resistance protein</fullName>
    </recommendedName>
</protein>
<dbReference type="HOGENOM" id="CLU_144705_0_0_9"/>
<proteinExistence type="predicted"/>